<dbReference type="PANTHER" id="PTHR33498">
    <property type="entry name" value="TRANSPOSASE FOR INSERTION SEQUENCE ELEMENT IS1557"/>
    <property type="match status" value="1"/>
</dbReference>
<dbReference type="InterPro" id="IPR047951">
    <property type="entry name" value="Transpos_ISL3"/>
</dbReference>
<dbReference type="NCBIfam" id="NF033550">
    <property type="entry name" value="transpos_ISL3"/>
    <property type="match status" value="1"/>
</dbReference>
<evidence type="ECO:0000313" key="4">
    <source>
        <dbReference type="Proteomes" id="UP000242219"/>
    </source>
</evidence>
<organism evidence="3 4">
    <name type="scientific">Candidatus Brocadia sapporoensis</name>
    <dbReference type="NCBI Taxonomy" id="392547"/>
    <lineage>
        <taxon>Bacteria</taxon>
        <taxon>Pseudomonadati</taxon>
        <taxon>Planctomycetota</taxon>
        <taxon>Candidatus Brocadiia</taxon>
        <taxon>Candidatus Brocadiales</taxon>
        <taxon>Candidatus Brocadiaceae</taxon>
        <taxon>Candidatus Brocadia</taxon>
    </lineage>
</organism>
<dbReference type="RefSeq" id="WP_070066164.1">
    <property type="nucleotide sequence ID" value="NZ_MJUW02000024.1"/>
</dbReference>
<dbReference type="InterPro" id="IPR002560">
    <property type="entry name" value="Transposase_DDE"/>
</dbReference>
<evidence type="ECO:0000313" key="3">
    <source>
        <dbReference type="EMBL" id="OQD46669.1"/>
    </source>
</evidence>
<comment type="caution">
    <text evidence="3">The sequence shown here is derived from an EMBL/GenBank/DDBJ whole genome shotgun (WGS) entry which is preliminary data.</text>
</comment>
<protein>
    <recommendedName>
        <fullName evidence="5">ISL3 family transposase</fullName>
    </recommendedName>
</protein>
<dbReference type="Proteomes" id="UP000242219">
    <property type="component" value="Unassembled WGS sequence"/>
</dbReference>
<evidence type="ECO:0000259" key="2">
    <source>
        <dbReference type="Pfam" id="PF13542"/>
    </source>
</evidence>
<dbReference type="InterPro" id="IPR032877">
    <property type="entry name" value="Transposase_HTH"/>
</dbReference>
<proteinExistence type="predicted"/>
<dbReference type="AlphaFoldDB" id="A0A1V6M2Q3"/>
<dbReference type="EMBL" id="MJUW02000024">
    <property type="protein sequence ID" value="OQD46669.1"/>
    <property type="molecule type" value="Genomic_DNA"/>
</dbReference>
<dbReference type="Pfam" id="PF13542">
    <property type="entry name" value="HTH_Tnp_ISL3"/>
    <property type="match status" value="1"/>
</dbReference>
<feature type="domain" description="Transposase IS204/IS1001/IS1096/IS1165 DDE" evidence="1">
    <location>
        <begin position="150"/>
        <end position="390"/>
    </location>
</feature>
<dbReference type="Pfam" id="PF01610">
    <property type="entry name" value="DDE_Tnp_ISL3"/>
    <property type="match status" value="1"/>
</dbReference>
<evidence type="ECO:0008006" key="5">
    <source>
        <dbReference type="Google" id="ProtNLM"/>
    </source>
</evidence>
<evidence type="ECO:0000259" key="1">
    <source>
        <dbReference type="Pfam" id="PF01610"/>
    </source>
</evidence>
<accession>A0A1V6M2Q3</accession>
<feature type="domain" description="Transposase IS204/IS1001/IS1096/IS1165 helix-turn-helix" evidence="2">
    <location>
        <begin position="88"/>
        <end position="134"/>
    </location>
</feature>
<dbReference type="PANTHER" id="PTHR33498:SF1">
    <property type="entry name" value="TRANSPOSASE FOR INSERTION SEQUENCE ELEMENT IS1557"/>
    <property type="match status" value="1"/>
</dbReference>
<name>A0A1V6M2Q3_9BACT</name>
<reference evidence="3 4" key="1">
    <citation type="journal article" date="2016" name="Genome Announc.">
        <title>Draft Genome Sequence of the Anaerobic Ammonium-Oxidizing Bacterium 'Candidatus Brocadia sp. 40'.</title>
        <authorList>
            <person name="Ali M."/>
            <person name="Haroon M.F."/>
            <person name="Narita Y."/>
            <person name="Zhang L."/>
            <person name="Rangel Shaw D."/>
            <person name="Okabe S."/>
            <person name="Saikaly P.E."/>
        </authorList>
    </citation>
    <scope>NUCLEOTIDE SEQUENCE [LARGE SCALE GENOMIC DNA]</scope>
    <source>
        <strain evidence="3 4">40</strain>
    </source>
</reference>
<sequence length="398" mass="47132">MKKDGKIQRQEKRSGSWTNIILPGLIRRPRYRGYLAMQRHVLSDLFGLKKRCAVVVVRCTGAITTRRSGGYATYPAQRCGKVKREASGWLSRNSFCTKMFAFFVGRRCRPMTIQDVAKELKLDWHTVKELDKQYMEKQLQRTGVPAPGAIGIDEISLRKGHTYRIVVSDLERKRPIWFGGKDRSEESMDMFYEWLGQKKIKKVRLAVMDMWKAFEKSTRKNVPGASILYDKFHVMRHLGEALDKIRKQEYARLKEKDRSFIKGHKYTLLSNWENLTIDGRKALKKLLEANKRIHIAYILRESFGQLWNYRSEGWARRFFENWKKSLKWQRLKPYEKFAEMIERHWDGIAAYSKPEIIVSLGFVEELNGKIRVIQRRAYRLRDEEYLHLKILTCMLPEI</sequence>
<gene>
    <name evidence="3" type="ORF">BIY37_01965</name>
</gene>
<keyword evidence="4" id="KW-1185">Reference proteome</keyword>